<dbReference type="EMBL" id="PVNK01000165">
    <property type="protein sequence ID" value="PRP96571.1"/>
    <property type="molecule type" value="Genomic_DNA"/>
</dbReference>
<protein>
    <recommendedName>
        <fullName evidence="3">LysM domain-containing protein</fullName>
    </recommendedName>
</protein>
<evidence type="ECO:0008006" key="3">
    <source>
        <dbReference type="Google" id="ProtNLM"/>
    </source>
</evidence>
<dbReference type="OrthoDB" id="5523612at2"/>
<gene>
    <name evidence="1" type="ORF">ENSA5_36470</name>
</gene>
<dbReference type="Proteomes" id="UP000237968">
    <property type="component" value="Unassembled WGS sequence"/>
</dbReference>
<dbReference type="AlphaFoldDB" id="A0A2S9XV32"/>
<proteinExistence type="predicted"/>
<sequence>MAVDISFRHGLARYRIVERRSLASSSLSPGVVLVRPSMARSVLRVALREPELKIPLRRLYLREFGLRSDVDEDQLIEGLIGQATEQLGHLALLAERRATFGAGAGAGAGEVSVAEPRSSEALVDRTHSLSLQVVLDHSGEPVAGVALRVSLPDGREQLGHTDANGSIELRGLEPGAGGAASASNPVAARASNIWHVVGVKPAPIEPEWAGWADAPAPEPFGGTLAVVEDHAVADGETLSELAGTVGASTLELARFNWGSRNPAQIQRDLRERVGCTKLADDGSGHVFCATDEPGLVLIPRAWSAAGLATNQGHVIRVRRPWIPRLRDWDFSI</sequence>
<dbReference type="RefSeq" id="WP_106392986.1">
    <property type="nucleotide sequence ID" value="NZ_PVNK01000165.1"/>
</dbReference>
<evidence type="ECO:0000313" key="1">
    <source>
        <dbReference type="EMBL" id="PRP96571.1"/>
    </source>
</evidence>
<evidence type="ECO:0000313" key="2">
    <source>
        <dbReference type="Proteomes" id="UP000237968"/>
    </source>
</evidence>
<accession>A0A2S9XV32</accession>
<name>A0A2S9XV32_9BACT</name>
<comment type="caution">
    <text evidence="1">The sequence shown here is derived from an EMBL/GenBank/DDBJ whole genome shotgun (WGS) entry which is preliminary data.</text>
</comment>
<keyword evidence="2" id="KW-1185">Reference proteome</keyword>
<reference evidence="1 2" key="1">
    <citation type="submission" date="2018-03" db="EMBL/GenBank/DDBJ databases">
        <title>Draft Genome Sequences of the Obligatory Marine Myxobacteria Enhygromyxa salina SWB005.</title>
        <authorList>
            <person name="Poehlein A."/>
            <person name="Moghaddam J.A."/>
            <person name="Harms H."/>
            <person name="Alanjari M."/>
            <person name="Koenig G.M."/>
            <person name="Daniel R."/>
            <person name="Schaeberle T.F."/>
        </authorList>
    </citation>
    <scope>NUCLEOTIDE SEQUENCE [LARGE SCALE GENOMIC DNA]</scope>
    <source>
        <strain evidence="1 2">SWB005</strain>
    </source>
</reference>
<organism evidence="1 2">
    <name type="scientific">Enhygromyxa salina</name>
    <dbReference type="NCBI Taxonomy" id="215803"/>
    <lineage>
        <taxon>Bacteria</taxon>
        <taxon>Pseudomonadati</taxon>
        <taxon>Myxococcota</taxon>
        <taxon>Polyangia</taxon>
        <taxon>Nannocystales</taxon>
        <taxon>Nannocystaceae</taxon>
        <taxon>Enhygromyxa</taxon>
    </lineage>
</organism>